<keyword evidence="3" id="KW-1185">Reference proteome</keyword>
<organism evidence="1 3">
    <name type="scientific">Lasius platythorax</name>
    <dbReference type="NCBI Taxonomy" id="488582"/>
    <lineage>
        <taxon>Eukaryota</taxon>
        <taxon>Metazoa</taxon>
        <taxon>Ecdysozoa</taxon>
        <taxon>Arthropoda</taxon>
        <taxon>Hexapoda</taxon>
        <taxon>Insecta</taxon>
        <taxon>Pterygota</taxon>
        <taxon>Neoptera</taxon>
        <taxon>Endopterygota</taxon>
        <taxon>Hymenoptera</taxon>
        <taxon>Apocrita</taxon>
        <taxon>Aculeata</taxon>
        <taxon>Formicoidea</taxon>
        <taxon>Formicidae</taxon>
        <taxon>Formicinae</taxon>
        <taxon>Lasius</taxon>
        <taxon>Lasius</taxon>
    </lineage>
</organism>
<dbReference type="Proteomes" id="UP001497644">
    <property type="component" value="Chromosome 14"/>
</dbReference>
<proteinExistence type="predicted"/>
<gene>
    <name evidence="1" type="ORF">LPLAT_LOCUS1972</name>
    <name evidence="2" type="ORF">LPLAT_LOCUS4117</name>
</gene>
<protein>
    <recommendedName>
        <fullName evidence="4">Gag protein</fullName>
    </recommendedName>
</protein>
<evidence type="ECO:0000313" key="1">
    <source>
        <dbReference type="EMBL" id="CAL1671592.1"/>
    </source>
</evidence>
<dbReference type="EMBL" id="CAXIPU020000098">
    <property type="protein sequence ID" value="CAL1671592.1"/>
    <property type="molecule type" value="Genomic_DNA"/>
</dbReference>
<evidence type="ECO:0008006" key="4">
    <source>
        <dbReference type="Google" id="ProtNLM"/>
    </source>
</evidence>
<name>A0AAV2MW73_9HYME</name>
<dbReference type="EMBL" id="OZ034837">
    <property type="protein sequence ID" value="CAL1678222.1"/>
    <property type="molecule type" value="Genomic_DNA"/>
</dbReference>
<evidence type="ECO:0000313" key="2">
    <source>
        <dbReference type="EMBL" id="CAL1678222.1"/>
    </source>
</evidence>
<accession>A0AAV2MW73</accession>
<evidence type="ECO:0000313" key="3">
    <source>
        <dbReference type="Proteomes" id="UP001497644"/>
    </source>
</evidence>
<dbReference type="Proteomes" id="UP001497644">
    <property type="component" value="Unassembled WGS sequence"/>
</dbReference>
<sequence>MEMAETKAFSIHKFNGQNYQLWKRQMEIYMADNKLMPYILGEVARPTVNPEAWLEKDRAAQAFLMRGLELE</sequence>
<reference evidence="1" key="1">
    <citation type="submission" date="2024-04" db="EMBL/GenBank/DDBJ databases">
        <authorList>
            <consortium name="Molecular Ecology Group"/>
        </authorList>
    </citation>
    <scope>NUCLEOTIDE SEQUENCE</scope>
</reference>
<dbReference type="AlphaFoldDB" id="A0AAV2MW73"/>